<reference evidence="2" key="1">
    <citation type="submission" date="2015-06" db="UniProtKB">
        <authorList>
            <consortium name="EnsemblPlants"/>
        </authorList>
    </citation>
    <scope>IDENTIFICATION</scope>
</reference>
<dbReference type="InterPro" id="IPR032675">
    <property type="entry name" value="LRR_dom_sf"/>
</dbReference>
<dbReference type="SUPFAM" id="SSF52058">
    <property type="entry name" value="L domain-like"/>
    <property type="match status" value="1"/>
</dbReference>
<dbReference type="PANTHER" id="PTHR34709:SF21">
    <property type="entry name" value="FBD DOMAIN-CONTAINING PROTEIN"/>
    <property type="match status" value="1"/>
</dbReference>
<accession>R7W928</accession>
<dbReference type="EnsemblPlants" id="EMT18627">
    <property type="protein sequence ID" value="EMT18627"/>
    <property type="gene ID" value="F775_20179"/>
</dbReference>
<organism evidence="2">
    <name type="scientific">Aegilops tauschii</name>
    <name type="common">Tausch's goatgrass</name>
    <name type="synonym">Aegilops squarrosa</name>
    <dbReference type="NCBI Taxonomy" id="37682"/>
    <lineage>
        <taxon>Eukaryota</taxon>
        <taxon>Viridiplantae</taxon>
        <taxon>Streptophyta</taxon>
        <taxon>Embryophyta</taxon>
        <taxon>Tracheophyta</taxon>
        <taxon>Spermatophyta</taxon>
        <taxon>Magnoliopsida</taxon>
        <taxon>Liliopsida</taxon>
        <taxon>Poales</taxon>
        <taxon>Poaceae</taxon>
        <taxon>BOP clade</taxon>
        <taxon>Pooideae</taxon>
        <taxon>Triticodae</taxon>
        <taxon>Triticeae</taxon>
        <taxon>Triticinae</taxon>
        <taxon>Aegilops</taxon>
    </lineage>
</organism>
<evidence type="ECO:0000259" key="1">
    <source>
        <dbReference type="Pfam" id="PF24758"/>
    </source>
</evidence>
<protein>
    <recommendedName>
        <fullName evidence="1">F-box/LRR-repeat protein 15/At3g58940/PEG3-like LRR domain-containing protein</fullName>
    </recommendedName>
</protein>
<dbReference type="InterPro" id="IPR055411">
    <property type="entry name" value="LRR_FXL15/At3g58940/PEG3-like"/>
</dbReference>
<dbReference type="ExpressionAtlas" id="R7W928">
    <property type="expression patterns" value="baseline"/>
</dbReference>
<sequence>MPCFRRATSIELDTCHLRLKPPPAGELPVLERLSLSGNIVDLGTMISRCPRLRVLSVTFRDADPDSLEAALASLEAAAALGLVVSLLRINHITIRSMRHSMGMYNIGVARFVSLLGAMARLSPQELVLTQGYQECYNVDLPRFDRTTSIEMNLYAVCFTVLPAGEFPALEKLSLEGCTIPDLCTLVTRCPRLRILRAAIDNHTDNLTVTVHSTSLQELYLDAHKDTECQGIDIVTPLLKQLNLKVKADMDLSVSIATPMVEKVSLRLSYTKFPLLFGFLSLESMRLETIECDKYKDVGLSNINDQEGASLQPPRIHVLVLNIFPYNIFHSGAALLNFADEMKKLLITNFSALELHLSTKGHVLGALMLRLLGMHQIRTAVQRLKVILSEWCRISQTSKCLEKCLCNEPKNWRSQSISLTHLEEVKIEGFSGGSSEIDFITMIQQLTGDHAICRRDHEEHDILGDEPT</sequence>
<evidence type="ECO:0000313" key="2">
    <source>
        <dbReference type="EnsemblPlants" id="EMT18627"/>
    </source>
</evidence>
<proteinExistence type="predicted"/>
<dbReference type="Pfam" id="PF24758">
    <property type="entry name" value="LRR_At5g56370"/>
    <property type="match status" value="1"/>
</dbReference>
<feature type="domain" description="F-box/LRR-repeat protein 15/At3g58940/PEG3-like LRR" evidence="1">
    <location>
        <begin position="117"/>
        <end position="244"/>
    </location>
</feature>
<dbReference type="AlphaFoldDB" id="R7W928"/>
<dbReference type="Gene3D" id="3.80.10.10">
    <property type="entry name" value="Ribonuclease Inhibitor"/>
    <property type="match status" value="1"/>
</dbReference>
<dbReference type="InterPro" id="IPR055312">
    <property type="entry name" value="FBL15-like"/>
</dbReference>
<dbReference type="PANTHER" id="PTHR34709">
    <property type="entry name" value="OS10G0396666 PROTEIN"/>
    <property type="match status" value="1"/>
</dbReference>
<name>R7W928_AEGTA</name>